<proteinExistence type="predicted"/>
<accession>A0A542ZWG5</accession>
<sequence>MGGCELRKSEATIRRATRSELLSPRLWGHFRGLTASCVYRHVNRQNHVAMLRASAATAWRPARFAPIVDWFGPYPTR</sequence>
<organism evidence="1 2">
    <name type="scientific">Rarobacter faecitabidus</name>
    <dbReference type="NCBI Taxonomy" id="13243"/>
    <lineage>
        <taxon>Bacteria</taxon>
        <taxon>Bacillati</taxon>
        <taxon>Actinomycetota</taxon>
        <taxon>Actinomycetes</taxon>
        <taxon>Micrococcales</taxon>
        <taxon>Rarobacteraceae</taxon>
        <taxon>Rarobacter</taxon>
    </lineage>
</organism>
<protein>
    <submittedName>
        <fullName evidence="1">Uncharacterized protein</fullName>
    </submittedName>
</protein>
<dbReference type="Proteomes" id="UP000315389">
    <property type="component" value="Unassembled WGS sequence"/>
</dbReference>
<evidence type="ECO:0000313" key="1">
    <source>
        <dbReference type="EMBL" id="TQL64672.1"/>
    </source>
</evidence>
<gene>
    <name evidence="1" type="ORF">FB461_1181</name>
</gene>
<dbReference type="AlphaFoldDB" id="A0A542ZWG5"/>
<evidence type="ECO:0000313" key="2">
    <source>
        <dbReference type="Proteomes" id="UP000315389"/>
    </source>
</evidence>
<dbReference type="EMBL" id="VFOS01000001">
    <property type="protein sequence ID" value="TQL64672.1"/>
    <property type="molecule type" value="Genomic_DNA"/>
</dbReference>
<keyword evidence="2" id="KW-1185">Reference proteome</keyword>
<name>A0A542ZWG5_RARFA</name>
<comment type="caution">
    <text evidence="1">The sequence shown here is derived from an EMBL/GenBank/DDBJ whole genome shotgun (WGS) entry which is preliminary data.</text>
</comment>
<reference evidence="1 2" key="1">
    <citation type="submission" date="2019-06" db="EMBL/GenBank/DDBJ databases">
        <title>Sequencing the genomes of 1000 actinobacteria strains.</title>
        <authorList>
            <person name="Klenk H.-P."/>
        </authorList>
    </citation>
    <scope>NUCLEOTIDE SEQUENCE [LARGE SCALE GENOMIC DNA]</scope>
    <source>
        <strain evidence="1 2">DSM 4813</strain>
    </source>
</reference>